<comment type="caution">
    <text evidence="1">The sequence shown here is derived from an EMBL/GenBank/DDBJ whole genome shotgun (WGS) entry which is preliminary data.</text>
</comment>
<sequence>MSEINFYYLEKPTLSNLNRIFGSADIPFIRLSKFLSKEEVNFEMKSQRDEKIGFYKRYVRPSHLGDFWESKDFLSFLESGTGLNLKFRSSQGQTYGPGDYSLLHSEEFERKRLVVVYDFTNNWNIEWGGHDIYTSPEKDPLICNRDAGTLMLTLLDEGDYSCTRYVSLKSDSKVVIDKVIFDLK</sequence>
<dbReference type="EMBL" id="MIZA01000012">
    <property type="protein sequence ID" value="OIR20473.1"/>
    <property type="molecule type" value="Genomic_DNA"/>
</dbReference>
<organism evidence="1 2">
    <name type="scientific">Marine Group III euryarchaeote CG-Epi1</name>
    <dbReference type="NCBI Taxonomy" id="1888995"/>
    <lineage>
        <taxon>Archaea</taxon>
        <taxon>Methanobacteriati</taxon>
        <taxon>Thermoplasmatota</taxon>
        <taxon>Thermoplasmata</taxon>
        <taxon>Candidatus Thermoprofundales</taxon>
    </lineage>
</organism>
<name>A0A1J5THL9_9ARCH</name>
<dbReference type="STRING" id="1888995.BD935_00895"/>
<accession>A0A1J5THL9</accession>
<dbReference type="Proteomes" id="UP000183080">
    <property type="component" value="Unassembled WGS sequence"/>
</dbReference>
<reference evidence="1 2" key="1">
    <citation type="submission" date="2016-08" db="EMBL/GenBank/DDBJ databases">
        <title>New Insights into Marine Group III Euryarchaeota, from dark to light.</title>
        <authorList>
            <person name="Haro-Moreno J.M."/>
            <person name="Rodriguez-Valera F."/>
            <person name="Lopez-Garcia P."/>
            <person name="Moreira D."/>
            <person name="Martin-Cuadrado A.B."/>
        </authorList>
    </citation>
    <scope>NUCLEOTIDE SEQUENCE [LARGE SCALE GENOMIC DNA]</scope>
    <source>
        <strain evidence="1">CG-Epi1</strain>
    </source>
</reference>
<dbReference type="AlphaFoldDB" id="A0A1J5THL9"/>
<protein>
    <submittedName>
        <fullName evidence="1">Uncharacterized protein</fullName>
    </submittedName>
</protein>
<dbReference type="Gene3D" id="2.60.120.620">
    <property type="entry name" value="q2cbj1_9rhob like domain"/>
    <property type="match status" value="1"/>
</dbReference>
<evidence type="ECO:0000313" key="1">
    <source>
        <dbReference type="EMBL" id="OIR20473.1"/>
    </source>
</evidence>
<proteinExistence type="predicted"/>
<gene>
    <name evidence="1" type="ORF">BD935_00895</name>
</gene>
<evidence type="ECO:0000313" key="2">
    <source>
        <dbReference type="Proteomes" id="UP000183080"/>
    </source>
</evidence>